<feature type="domain" description="CBM3" evidence="1">
    <location>
        <begin position="28"/>
        <end position="72"/>
    </location>
</feature>
<proteinExistence type="predicted"/>
<dbReference type="Gene3D" id="2.60.40.710">
    <property type="entry name" value="Endoglucanase-like"/>
    <property type="match status" value="1"/>
</dbReference>
<dbReference type="InterPro" id="IPR008965">
    <property type="entry name" value="CBM2/CBM3_carb-bd_dom_sf"/>
</dbReference>
<organism evidence="2 3">
    <name type="scientific">Pseudobacteroides cellulosolvens ATCC 35603 = DSM 2933</name>
    <dbReference type="NCBI Taxonomy" id="398512"/>
    <lineage>
        <taxon>Bacteria</taxon>
        <taxon>Bacillati</taxon>
        <taxon>Bacillota</taxon>
        <taxon>Clostridia</taxon>
        <taxon>Eubacteriales</taxon>
        <taxon>Oscillospiraceae</taxon>
        <taxon>Pseudobacteroides</taxon>
    </lineage>
</organism>
<dbReference type="AlphaFoldDB" id="A0A0L6JQP9"/>
<dbReference type="GO" id="GO:0005975">
    <property type="term" value="P:carbohydrate metabolic process"/>
    <property type="evidence" value="ECO:0007669"/>
    <property type="project" value="InterPro"/>
</dbReference>
<keyword evidence="3" id="KW-1185">Reference proteome</keyword>
<dbReference type="GO" id="GO:0030248">
    <property type="term" value="F:cellulose binding"/>
    <property type="evidence" value="ECO:0007669"/>
    <property type="project" value="InterPro"/>
</dbReference>
<evidence type="ECO:0000313" key="3">
    <source>
        <dbReference type="Proteomes" id="UP000036923"/>
    </source>
</evidence>
<protein>
    <submittedName>
        <fullName evidence="2">Type 3a cellulose-binding domain protein</fullName>
    </submittedName>
</protein>
<evidence type="ECO:0000259" key="1">
    <source>
        <dbReference type="Pfam" id="PF00942"/>
    </source>
</evidence>
<dbReference type="SUPFAM" id="SSF49384">
    <property type="entry name" value="Carbohydrate-binding domain"/>
    <property type="match status" value="1"/>
</dbReference>
<comment type="caution">
    <text evidence="2">The sequence shown here is derived from an EMBL/GenBank/DDBJ whole genome shotgun (WGS) entry which is preliminary data.</text>
</comment>
<dbReference type="STRING" id="398512.Bccel_3440"/>
<dbReference type="EMBL" id="LGTC01000001">
    <property type="protein sequence ID" value="KNY28166.1"/>
    <property type="molecule type" value="Genomic_DNA"/>
</dbReference>
<sequence length="118" mass="13428">MSRLYATRVEIPSGDDYDEDAPKGMPKVQYTNEVNELTTNHLKPVFRIFNTSSKSIPLSYIKSKYWYTFEADTIPTTTFTLCMQLAIRRVASPPLVHPINPTTLLSMPSCFNTQFIAC</sequence>
<gene>
    <name evidence="2" type="ORF">Bccel_3440</name>
</gene>
<reference evidence="3" key="1">
    <citation type="submission" date="2015-07" db="EMBL/GenBank/DDBJ databases">
        <title>Near-Complete Genome Sequence of the Cellulolytic Bacterium Bacteroides (Pseudobacteroides) cellulosolvens ATCC 35603.</title>
        <authorList>
            <person name="Dassa B."/>
            <person name="Utturkar S.M."/>
            <person name="Klingeman D.M."/>
            <person name="Hurt R.A."/>
            <person name="Keller M."/>
            <person name="Xu J."/>
            <person name="Reddy Y.H.K."/>
            <person name="Borovok I."/>
            <person name="Grinberg I.R."/>
            <person name="Lamed R."/>
            <person name="Zhivin O."/>
            <person name="Bayer E.A."/>
            <person name="Brown S.D."/>
        </authorList>
    </citation>
    <scope>NUCLEOTIDE SEQUENCE [LARGE SCALE GENOMIC DNA]</scope>
    <source>
        <strain evidence="3">DSM 2933</strain>
    </source>
</reference>
<dbReference type="Proteomes" id="UP000036923">
    <property type="component" value="Unassembled WGS sequence"/>
</dbReference>
<accession>A0A0L6JQP9</accession>
<dbReference type="InterPro" id="IPR001956">
    <property type="entry name" value="CBM3"/>
</dbReference>
<dbReference type="InterPro" id="IPR036966">
    <property type="entry name" value="CBM3_sf"/>
</dbReference>
<dbReference type="Pfam" id="PF00942">
    <property type="entry name" value="CBM_3"/>
    <property type="match status" value="1"/>
</dbReference>
<name>A0A0L6JQP9_9FIRM</name>
<evidence type="ECO:0000313" key="2">
    <source>
        <dbReference type="EMBL" id="KNY28166.1"/>
    </source>
</evidence>